<dbReference type="RefSeq" id="WP_190887273.1">
    <property type="nucleotide sequence ID" value="NZ_JACWZY010000008.1"/>
</dbReference>
<feature type="region of interest" description="Disordered" evidence="1">
    <location>
        <begin position="291"/>
        <end position="390"/>
    </location>
</feature>
<proteinExistence type="predicted"/>
<dbReference type="AlphaFoldDB" id="A0A926Y028"/>
<feature type="compositionally biased region" description="Polar residues" evidence="1">
    <location>
        <begin position="364"/>
        <end position="377"/>
    </location>
</feature>
<keyword evidence="3" id="KW-1185">Reference proteome</keyword>
<dbReference type="Proteomes" id="UP000598820">
    <property type="component" value="Unassembled WGS sequence"/>
</dbReference>
<organism evidence="2 3">
    <name type="scientific">Spirosoma profusum</name>
    <dbReference type="NCBI Taxonomy" id="2771354"/>
    <lineage>
        <taxon>Bacteria</taxon>
        <taxon>Pseudomonadati</taxon>
        <taxon>Bacteroidota</taxon>
        <taxon>Cytophagia</taxon>
        <taxon>Cytophagales</taxon>
        <taxon>Cytophagaceae</taxon>
        <taxon>Spirosoma</taxon>
    </lineage>
</organism>
<reference evidence="2" key="1">
    <citation type="submission" date="2020-09" db="EMBL/GenBank/DDBJ databases">
        <authorList>
            <person name="Kim M.K."/>
        </authorList>
    </citation>
    <scope>NUCLEOTIDE SEQUENCE</scope>
    <source>
        <strain evidence="2">BT702</strain>
    </source>
</reference>
<name>A0A926Y028_9BACT</name>
<feature type="compositionally biased region" description="Polar residues" evidence="1">
    <location>
        <begin position="332"/>
        <end position="341"/>
    </location>
</feature>
<evidence type="ECO:0008006" key="4">
    <source>
        <dbReference type="Google" id="ProtNLM"/>
    </source>
</evidence>
<feature type="compositionally biased region" description="Basic and acidic residues" evidence="1">
    <location>
        <begin position="343"/>
        <end position="359"/>
    </location>
</feature>
<evidence type="ECO:0000313" key="2">
    <source>
        <dbReference type="EMBL" id="MBD2701417.1"/>
    </source>
</evidence>
<protein>
    <recommendedName>
        <fullName evidence="4">BACON domain-containing protein</fullName>
    </recommendedName>
</protein>
<evidence type="ECO:0000256" key="1">
    <source>
        <dbReference type="SAM" id="MobiDB-lite"/>
    </source>
</evidence>
<comment type="caution">
    <text evidence="2">The sequence shown here is derived from an EMBL/GenBank/DDBJ whole genome shotgun (WGS) entry which is preliminary data.</text>
</comment>
<dbReference type="EMBL" id="JACWZY010000008">
    <property type="protein sequence ID" value="MBD2701417.1"/>
    <property type="molecule type" value="Genomic_DNA"/>
</dbReference>
<gene>
    <name evidence="2" type="ORF">IC229_12265</name>
</gene>
<accession>A0A926Y028</accession>
<sequence length="390" mass="41836">MPISKPIQTTISTSDFRNKAYTFSIESVLTTNVAPGWLVVSASAGYLLTTSLTNQVGREHTFEYKQQANGSWLANGTVTVMSRDDQSADGKIVIQNSVDESVILTIAATSTAVERSKTAALMGDQPTLTFAPTPSGKPSFLIVTITPQQAGETVTLTTDAPDVFQIASDSRPKFGSALTFTPSTTGTYVHVRYVSSKPGTHSGQLLLQSDSETRSVTLTARTTGLLPGMLQRPNQSALKRLWVGLGSLVLVGSLALAGYSKRCQYFPSLCQEVAINQERVKTPDWQLSPTKVAAASGNSLSKPARVQKKSKKAAPTETRSSSNRAEADELMVTTSSEQQAVVDSREVKKPVSTSDKDGSKPVVVQSNRQTTIPSNQESELERVLNSPSFN</sequence>
<evidence type="ECO:0000313" key="3">
    <source>
        <dbReference type="Proteomes" id="UP000598820"/>
    </source>
</evidence>